<gene>
    <name evidence="1" type="ORF">BP5553_07868</name>
</gene>
<protein>
    <submittedName>
        <fullName evidence="1">Uncharacterized protein</fullName>
    </submittedName>
</protein>
<evidence type="ECO:0000313" key="2">
    <source>
        <dbReference type="Proteomes" id="UP000254866"/>
    </source>
</evidence>
<sequence>MGAIHGIGLAKAYGLHNRNCQKTLECLRDGSFLPITTARLDAALKCDYEYPFRGASIEDSTVQSPVVARPGVVMLVVMLDS</sequence>
<dbReference type="GeneID" id="43600717"/>
<proteinExistence type="predicted"/>
<comment type="caution">
    <text evidence="1">The sequence shown here is derived from an EMBL/GenBank/DDBJ whole genome shotgun (WGS) entry which is preliminary data.</text>
</comment>
<accession>A0A370THS9</accession>
<dbReference type="Proteomes" id="UP000254866">
    <property type="component" value="Unassembled WGS sequence"/>
</dbReference>
<keyword evidence="2" id="KW-1185">Reference proteome</keyword>
<organism evidence="1 2">
    <name type="scientific">Venustampulla echinocandica</name>
    <dbReference type="NCBI Taxonomy" id="2656787"/>
    <lineage>
        <taxon>Eukaryota</taxon>
        <taxon>Fungi</taxon>
        <taxon>Dikarya</taxon>
        <taxon>Ascomycota</taxon>
        <taxon>Pezizomycotina</taxon>
        <taxon>Leotiomycetes</taxon>
        <taxon>Helotiales</taxon>
        <taxon>Pleuroascaceae</taxon>
        <taxon>Venustampulla</taxon>
    </lineage>
</organism>
<dbReference type="EMBL" id="NPIC01000007">
    <property type="protein sequence ID" value="RDL34740.1"/>
    <property type="molecule type" value="Genomic_DNA"/>
</dbReference>
<reference evidence="1 2" key="1">
    <citation type="journal article" date="2018" name="IMA Fungus">
        <title>IMA Genome-F 9: Draft genome sequence of Annulohypoxylon stygium, Aspergillus mulundensis, Berkeleyomyces basicola (syn. Thielaviopsis basicola), Ceratocystis smalleyi, two Cercospora beticola strains, Coleophoma cylindrospora, Fusarium fracticaudum, Phialophora cf. hyalina, and Morchella septimelata.</title>
        <authorList>
            <person name="Wingfield B.D."/>
            <person name="Bills G.F."/>
            <person name="Dong Y."/>
            <person name="Huang W."/>
            <person name="Nel W.J."/>
            <person name="Swalarsk-Parry B.S."/>
            <person name="Vaghefi N."/>
            <person name="Wilken P.M."/>
            <person name="An Z."/>
            <person name="de Beer Z.W."/>
            <person name="De Vos L."/>
            <person name="Chen L."/>
            <person name="Duong T.A."/>
            <person name="Gao Y."/>
            <person name="Hammerbacher A."/>
            <person name="Kikkert J.R."/>
            <person name="Li Y."/>
            <person name="Li H."/>
            <person name="Li K."/>
            <person name="Li Q."/>
            <person name="Liu X."/>
            <person name="Ma X."/>
            <person name="Naidoo K."/>
            <person name="Pethybridge S.J."/>
            <person name="Sun J."/>
            <person name="Steenkamp E.T."/>
            <person name="van der Nest M.A."/>
            <person name="van Wyk S."/>
            <person name="Wingfield M.J."/>
            <person name="Xiong C."/>
            <person name="Yue Q."/>
            <person name="Zhang X."/>
        </authorList>
    </citation>
    <scope>NUCLEOTIDE SEQUENCE [LARGE SCALE GENOMIC DNA]</scope>
    <source>
        <strain evidence="1 2">BP 5553</strain>
    </source>
</reference>
<dbReference type="RefSeq" id="XP_031867722.1">
    <property type="nucleotide sequence ID" value="XM_032016491.1"/>
</dbReference>
<name>A0A370THS9_9HELO</name>
<evidence type="ECO:0000313" key="1">
    <source>
        <dbReference type="EMBL" id="RDL34740.1"/>
    </source>
</evidence>
<dbReference type="AlphaFoldDB" id="A0A370THS9"/>